<feature type="compositionally biased region" description="Acidic residues" evidence="3">
    <location>
        <begin position="121"/>
        <end position="130"/>
    </location>
</feature>
<dbReference type="InterPro" id="IPR003591">
    <property type="entry name" value="Leu-rich_rpt_typical-subtyp"/>
</dbReference>
<evidence type="ECO:0000256" key="1">
    <source>
        <dbReference type="ARBA" id="ARBA00022614"/>
    </source>
</evidence>
<dbReference type="PANTHER" id="PTHR24369">
    <property type="entry name" value="ANTIGEN BSP, PUTATIVE-RELATED"/>
    <property type="match status" value="1"/>
</dbReference>
<keyword evidence="4" id="KW-1133">Transmembrane helix</keyword>
<feature type="transmembrane region" description="Helical" evidence="4">
    <location>
        <begin position="831"/>
        <end position="857"/>
    </location>
</feature>
<keyword evidence="2" id="KW-0677">Repeat</keyword>
<sequence length="1031" mass="112862">MLKSKSFRINHEIDKKPKVHELLYETKRVRSMKCLVIPLLIAFSLLLVLSNVNFSGESYELVVAPPGESQTIATQMPTKEVSTIANINYDTTIDDVGLDSVEGDGEEKKGDGGKKEADGGEKEEDGTENDAGDAVHVAVQYWDETLLVSAAKSFTCTDNHSCKTVICTGGPIYNVFYEIEYYVNWCDNFVYDVIIEDCTFNKNTIDKYTFSGNFKMSTLTIRNCQLNTIVDNAFMYQSTNVLTNITFDGVQLKALNPQTFNGLEAVKNFKLFNVLTQTTSPLNANNFLQPMAATLTNLVLQQTEESNTIYDPTAWLGGNSISVYHKLLYVDLSGTKFNDTLNGNTFAKLAAVQELRLANCSLSTIAENVFNDILSTLKSLDLRNNRLQTLDGQFLATAIGKGINIEFGRNLWSCECDNVEIIEYMKQVENNSAAETVCATPTELQGVQIGNAKMRCDDTTTLVTIITTVITTAAATTNIPTTIMKTTTDETTASDPETQPISSTIAIDNSTLSPASSDTTVIPTFTDDTTEETTVSMDPTASASSATSTTVATTSVTANNATNSTVPTSSPATTEGTDVSESTDLTPPTTINITLAPTTTNYTTTPNVSTIASTTTIETKAPPSSLMTSTIEADTTMETAESTPTTTPQLTSTTLILFPGTTIIPIPTIITTETVETTSKRTDTTKIQNTTTNKPNFTTTTEPATMPPTVTTCFNESSPKFLVCTDIIAIRLCDYDATFKVVPLSARSVQLQIGKNENGLQAIYFQALNNTIIEEIDVGNKSSIDIVNLTPNRSYTFCLIPKGETSTSPFNCRSAHLPSETSQPWLEHSDVAIFCTIAILITVVCVIVGVALIYYLLRWRPTLLHGNKRLRRIASASHEVLLFPKPDRTSVDSKTHAFNALSKMHSSVSDTLTPENYLNIKSYDYMQYFKNAELEKQRRVAHISLNQPPVQRAPALPPNVGGVATRRDDRLSYSSGYLPVRAISQQSTVVLEATPQPPHSMRRGAAARLPPEPVEVLENEYESLEYYQELY</sequence>
<reference evidence="5" key="2">
    <citation type="journal article" date="2015" name="Gigascience">
        <title>Reconstructing a comprehensive transcriptome assembly of a white-pupal translocated strain of the pest fruit fly Bactrocera cucurbitae.</title>
        <authorList>
            <person name="Sim S.B."/>
            <person name="Calla B."/>
            <person name="Hall B."/>
            <person name="DeRego T."/>
            <person name="Geib S.M."/>
        </authorList>
    </citation>
    <scope>NUCLEOTIDE SEQUENCE</scope>
</reference>
<name>A0A0A1WRN6_ZEUCU</name>
<dbReference type="GO" id="GO:0005886">
    <property type="term" value="C:plasma membrane"/>
    <property type="evidence" value="ECO:0007669"/>
    <property type="project" value="TreeGrafter"/>
</dbReference>
<feature type="compositionally biased region" description="Acidic residues" evidence="3">
    <location>
        <begin position="96"/>
        <end position="105"/>
    </location>
</feature>
<dbReference type="SMART" id="SM00369">
    <property type="entry name" value="LRR_TYP"/>
    <property type="match status" value="2"/>
</dbReference>
<organism evidence="5">
    <name type="scientific">Zeugodacus cucurbitae</name>
    <name type="common">Melon fruit fly</name>
    <name type="synonym">Bactrocera cucurbitae</name>
    <dbReference type="NCBI Taxonomy" id="28588"/>
    <lineage>
        <taxon>Eukaryota</taxon>
        <taxon>Metazoa</taxon>
        <taxon>Ecdysozoa</taxon>
        <taxon>Arthropoda</taxon>
        <taxon>Hexapoda</taxon>
        <taxon>Insecta</taxon>
        <taxon>Pterygota</taxon>
        <taxon>Neoptera</taxon>
        <taxon>Endopterygota</taxon>
        <taxon>Diptera</taxon>
        <taxon>Brachycera</taxon>
        <taxon>Muscomorpha</taxon>
        <taxon>Tephritoidea</taxon>
        <taxon>Tephritidae</taxon>
        <taxon>Zeugodacus</taxon>
        <taxon>Zeugodacus</taxon>
    </lineage>
</organism>
<keyword evidence="4" id="KW-0472">Membrane</keyword>
<evidence type="ECO:0000256" key="4">
    <source>
        <dbReference type="SAM" id="Phobius"/>
    </source>
</evidence>
<evidence type="ECO:0000256" key="2">
    <source>
        <dbReference type="ARBA" id="ARBA00022737"/>
    </source>
</evidence>
<proteinExistence type="predicted"/>
<protein>
    <submittedName>
        <fullName evidence="5">Zonadhesin</fullName>
    </submittedName>
</protein>
<feature type="region of interest" description="Disordered" evidence="3">
    <location>
        <begin position="680"/>
        <end position="703"/>
    </location>
</feature>
<feature type="region of interest" description="Disordered" evidence="3">
    <location>
        <begin position="554"/>
        <end position="591"/>
    </location>
</feature>
<accession>A0A0A1WRN6</accession>
<evidence type="ECO:0000256" key="3">
    <source>
        <dbReference type="SAM" id="MobiDB-lite"/>
    </source>
</evidence>
<dbReference type="SUPFAM" id="SSF52058">
    <property type="entry name" value="L domain-like"/>
    <property type="match status" value="1"/>
</dbReference>
<feature type="compositionally biased region" description="Low complexity" evidence="3">
    <location>
        <begin position="685"/>
        <end position="703"/>
    </location>
</feature>
<keyword evidence="4" id="KW-0812">Transmembrane</keyword>
<keyword evidence="1" id="KW-0433">Leucine-rich repeat</keyword>
<evidence type="ECO:0000313" key="5">
    <source>
        <dbReference type="EMBL" id="JAD01180.1"/>
    </source>
</evidence>
<dbReference type="InterPro" id="IPR050541">
    <property type="entry name" value="LRR_TM_domain-containing"/>
</dbReference>
<feature type="compositionally biased region" description="Low complexity" evidence="3">
    <location>
        <begin position="554"/>
        <end position="574"/>
    </location>
</feature>
<dbReference type="Gene3D" id="3.80.10.10">
    <property type="entry name" value="Ribonuclease Inhibitor"/>
    <property type="match status" value="1"/>
</dbReference>
<reference evidence="5" key="1">
    <citation type="submission" date="2014-11" db="EMBL/GenBank/DDBJ databases">
        <authorList>
            <person name="Geib S."/>
        </authorList>
    </citation>
    <scope>NUCLEOTIDE SEQUENCE</scope>
</reference>
<dbReference type="InterPro" id="IPR032675">
    <property type="entry name" value="LRR_dom_sf"/>
</dbReference>
<gene>
    <name evidence="5" type="primary">Zan_3</name>
    <name evidence="5" type="ORF">g.2756</name>
</gene>
<dbReference type="EMBL" id="GBXI01013112">
    <property type="protein sequence ID" value="JAD01180.1"/>
    <property type="molecule type" value="Transcribed_RNA"/>
</dbReference>
<feature type="compositionally biased region" description="Basic and acidic residues" evidence="3">
    <location>
        <begin position="106"/>
        <end position="120"/>
    </location>
</feature>
<dbReference type="PANTHER" id="PTHR24369:SF211">
    <property type="entry name" value="LEUCINE-RICH REPEAT-CONTAINING PROTEIN 15-LIKE"/>
    <property type="match status" value="1"/>
</dbReference>
<dbReference type="AlphaFoldDB" id="A0A0A1WRN6"/>
<feature type="region of interest" description="Disordered" evidence="3">
    <location>
        <begin position="96"/>
        <end position="130"/>
    </location>
</feature>
<feature type="transmembrane region" description="Helical" evidence="4">
    <location>
        <begin position="34"/>
        <end position="54"/>
    </location>
</feature>